<accession>A0ABX6F3N9</accession>
<dbReference type="PANTHER" id="PTHR10695:SF46">
    <property type="entry name" value="BIFUNCTIONAL COENZYME A SYNTHASE-RELATED"/>
    <property type="match status" value="1"/>
</dbReference>
<dbReference type="Proteomes" id="UP000422736">
    <property type="component" value="Chromosome 8"/>
</dbReference>
<reference evidence="2 3" key="1">
    <citation type="submission" date="2016-03" db="EMBL/GenBank/DDBJ databases">
        <title>How can Kluyveromyces marxianus grow so fast - potential evolutionary course in Saccharomyces Complex revealed by comparative genomics.</title>
        <authorList>
            <person name="Mo W."/>
            <person name="Lu W."/>
            <person name="Yang X."/>
            <person name="Qi J."/>
            <person name="Lv H."/>
        </authorList>
    </citation>
    <scope>NUCLEOTIDE SEQUENCE [LARGE SCALE GENOMIC DNA]</scope>
    <source>
        <strain evidence="2 3">FIM1</strain>
    </source>
</reference>
<sequence>MGARIAIVLHDSNGIEFNNEFAAVVERTLEFLEDSVDYSLDIILEEKFTDAYHLDSILGHIYSIARDVLITKDLFFTSINVLFNVQEHSGLYDVLFLGESCDGTKLNYKRLETFKLHSVVDHTEEQKQQSLGEGQYRVSAVGGTFDHIHDGHKILLSIACFITSEKLIIGLTDQELLMNKKHKDMLEPFAVRSANVEAFLKALKPTLKIEMIAIRDVCGPTGTVPDIQALVVSRETLAGGEVVNKTRKEKGLSTLDIVIVNVLGGREEDGWKEKLSSTELRERSSKKVSQ</sequence>
<dbReference type="Pfam" id="PF01467">
    <property type="entry name" value="CTP_transf_like"/>
    <property type="match status" value="1"/>
</dbReference>
<dbReference type="NCBIfam" id="NF001985">
    <property type="entry name" value="PRK00777.1"/>
    <property type="match status" value="1"/>
</dbReference>
<dbReference type="EMBL" id="CP015060">
    <property type="protein sequence ID" value="QGN17774.1"/>
    <property type="molecule type" value="Genomic_DNA"/>
</dbReference>
<evidence type="ECO:0000313" key="3">
    <source>
        <dbReference type="Proteomes" id="UP000422736"/>
    </source>
</evidence>
<dbReference type="PANTHER" id="PTHR10695">
    <property type="entry name" value="DEPHOSPHO-COA KINASE-RELATED"/>
    <property type="match status" value="1"/>
</dbReference>
<feature type="domain" description="Cytidyltransferase-like" evidence="1">
    <location>
        <begin position="141"/>
        <end position="283"/>
    </location>
</feature>
<dbReference type="Gene3D" id="3.40.50.620">
    <property type="entry name" value="HUPs"/>
    <property type="match status" value="1"/>
</dbReference>
<gene>
    <name evidence="2" type="primary">CAB4</name>
    <name evidence="2" type="ORF">FIM1_4983</name>
</gene>
<evidence type="ECO:0000259" key="1">
    <source>
        <dbReference type="Pfam" id="PF01467"/>
    </source>
</evidence>
<dbReference type="CDD" id="cd02164">
    <property type="entry name" value="PPAT_CoAS"/>
    <property type="match status" value="1"/>
</dbReference>
<dbReference type="InterPro" id="IPR004821">
    <property type="entry name" value="Cyt_trans-like"/>
</dbReference>
<proteinExistence type="predicted"/>
<evidence type="ECO:0000313" key="2">
    <source>
        <dbReference type="EMBL" id="QGN17774.1"/>
    </source>
</evidence>
<organism evidence="2 3">
    <name type="scientific">Kluyveromyces marxianus</name>
    <name type="common">Yeast</name>
    <name type="synonym">Candida kefyr</name>
    <dbReference type="NCBI Taxonomy" id="4911"/>
    <lineage>
        <taxon>Eukaryota</taxon>
        <taxon>Fungi</taxon>
        <taxon>Dikarya</taxon>
        <taxon>Ascomycota</taxon>
        <taxon>Saccharomycotina</taxon>
        <taxon>Saccharomycetes</taxon>
        <taxon>Saccharomycetales</taxon>
        <taxon>Saccharomycetaceae</taxon>
        <taxon>Kluyveromyces</taxon>
    </lineage>
</organism>
<dbReference type="InterPro" id="IPR014729">
    <property type="entry name" value="Rossmann-like_a/b/a_fold"/>
</dbReference>
<protein>
    <submittedName>
        <fullName evidence="2">YGR277C</fullName>
    </submittedName>
</protein>
<dbReference type="SUPFAM" id="SSF52374">
    <property type="entry name" value="Nucleotidylyl transferase"/>
    <property type="match status" value="1"/>
</dbReference>
<name>A0ABX6F3N9_KLUMA</name>
<keyword evidence="3" id="KW-1185">Reference proteome</keyword>